<gene>
    <name evidence="1" type="ORF">HINF_LOCUS35799</name>
    <name evidence="2" type="ORF">HINF_LOCUS38084</name>
</gene>
<comment type="caution">
    <text evidence="1">The sequence shown here is derived from an EMBL/GenBank/DDBJ whole genome shotgun (WGS) entry which is preliminary data.</text>
</comment>
<evidence type="ECO:0000313" key="1">
    <source>
        <dbReference type="EMBL" id="CAI9948154.1"/>
    </source>
</evidence>
<dbReference type="EMBL" id="CAXDID020000144">
    <property type="protein sequence ID" value="CAL6039923.1"/>
    <property type="molecule type" value="Genomic_DNA"/>
</dbReference>
<keyword evidence="3" id="KW-1185">Reference proteome</keyword>
<sequence length="127" mass="14993">MLLTYLQLKTENYQIRFGLRTAKNERQNTVSLRPHQSGLWRSLQTRYCYLDFSKIGNPVIKIIKADSMLQNYVYCPTLLKAVINKKISKTNSQPEKVNKNSDSFNSQTQTSLRKYQYHGMIYEMKME</sequence>
<dbReference type="Proteomes" id="UP001642409">
    <property type="component" value="Unassembled WGS sequence"/>
</dbReference>
<proteinExistence type="predicted"/>
<reference evidence="2 3" key="2">
    <citation type="submission" date="2024-07" db="EMBL/GenBank/DDBJ databases">
        <authorList>
            <person name="Akdeniz Z."/>
        </authorList>
    </citation>
    <scope>NUCLEOTIDE SEQUENCE [LARGE SCALE GENOMIC DNA]</scope>
</reference>
<accession>A0AA86Q8P4</accession>
<dbReference type="EMBL" id="CATOUU010000787">
    <property type="protein sequence ID" value="CAI9948154.1"/>
    <property type="molecule type" value="Genomic_DNA"/>
</dbReference>
<organism evidence="1">
    <name type="scientific">Hexamita inflata</name>
    <dbReference type="NCBI Taxonomy" id="28002"/>
    <lineage>
        <taxon>Eukaryota</taxon>
        <taxon>Metamonada</taxon>
        <taxon>Diplomonadida</taxon>
        <taxon>Hexamitidae</taxon>
        <taxon>Hexamitinae</taxon>
        <taxon>Hexamita</taxon>
    </lineage>
</organism>
<protein>
    <submittedName>
        <fullName evidence="2">Hypothetical_protein</fullName>
    </submittedName>
</protein>
<dbReference type="AlphaFoldDB" id="A0AA86Q8P4"/>
<name>A0AA86Q8P4_9EUKA</name>
<evidence type="ECO:0000313" key="3">
    <source>
        <dbReference type="Proteomes" id="UP001642409"/>
    </source>
</evidence>
<reference evidence="1" key="1">
    <citation type="submission" date="2023-06" db="EMBL/GenBank/DDBJ databases">
        <authorList>
            <person name="Kurt Z."/>
        </authorList>
    </citation>
    <scope>NUCLEOTIDE SEQUENCE</scope>
</reference>
<evidence type="ECO:0000313" key="2">
    <source>
        <dbReference type="EMBL" id="CAL6039923.1"/>
    </source>
</evidence>